<dbReference type="Gene3D" id="3.30.910.20">
    <property type="entry name" value="Skp domain"/>
    <property type="match status" value="1"/>
</dbReference>
<dbReference type="RefSeq" id="WP_273532080.1">
    <property type="nucleotide sequence ID" value="NZ_CALUKV010000017.1"/>
</dbReference>
<reference evidence="6" key="1">
    <citation type="submission" date="2023-06" db="EMBL/GenBank/DDBJ databases">
        <authorList>
            <person name="Zeman M."/>
            <person name="Kubasova T."/>
            <person name="Jahodarova E."/>
            <person name="Nykrynova M."/>
            <person name="Rychlik I."/>
        </authorList>
    </citation>
    <scope>NUCLEOTIDE SEQUENCE</scope>
    <source>
        <strain evidence="6">ET15</strain>
        <strain evidence="5">ET37</strain>
    </source>
</reference>
<dbReference type="GO" id="GO:0051082">
    <property type="term" value="F:unfolded protein binding"/>
    <property type="evidence" value="ECO:0007669"/>
    <property type="project" value="InterPro"/>
</dbReference>
<evidence type="ECO:0000313" key="6">
    <source>
        <dbReference type="EMBL" id="MDN0024376.1"/>
    </source>
</evidence>
<evidence type="ECO:0000256" key="3">
    <source>
        <dbReference type="SAM" id="Coils"/>
    </source>
</evidence>
<evidence type="ECO:0000313" key="5">
    <source>
        <dbReference type="EMBL" id="MDN0021879.1"/>
    </source>
</evidence>
<dbReference type="GO" id="GO:0050821">
    <property type="term" value="P:protein stabilization"/>
    <property type="evidence" value="ECO:0007669"/>
    <property type="project" value="TreeGrafter"/>
</dbReference>
<keyword evidence="3" id="KW-0175">Coiled coil</keyword>
<name>A0AAW7JR91_9BACT</name>
<proteinExistence type="inferred from homology"/>
<dbReference type="EMBL" id="JAUEIF010000001">
    <property type="protein sequence ID" value="MDN0024376.1"/>
    <property type="molecule type" value="Genomic_DNA"/>
</dbReference>
<evidence type="ECO:0000313" key="8">
    <source>
        <dbReference type="Proteomes" id="UP001168478"/>
    </source>
</evidence>
<dbReference type="GO" id="GO:0005829">
    <property type="term" value="C:cytosol"/>
    <property type="evidence" value="ECO:0007669"/>
    <property type="project" value="TreeGrafter"/>
</dbReference>
<dbReference type="Pfam" id="PF03938">
    <property type="entry name" value="OmpH"/>
    <property type="match status" value="1"/>
</dbReference>
<keyword evidence="2 4" id="KW-0732">Signal</keyword>
<organism evidence="6 8">
    <name type="scientific">Leyella lascolaii</name>
    <dbReference type="NCBI Taxonomy" id="1776379"/>
    <lineage>
        <taxon>Bacteria</taxon>
        <taxon>Pseudomonadati</taxon>
        <taxon>Bacteroidota</taxon>
        <taxon>Bacteroidia</taxon>
        <taxon>Bacteroidales</taxon>
        <taxon>Prevotellaceae</taxon>
        <taxon>Leyella</taxon>
    </lineage>
</organism>
<evidence type="ECO:0000256" key="4">
    <source>
        <dbReference type="SAM" id="SignalP"/>
    </source>
</evidence>
<dbReference type="AlphaFoldDB" id="A0AAW7JR91"/>
<dbReference type="EMBL" id="JAUEIE010000001">
    <property type="protein sequence ID" value="MDN0021879.1"/>
    <property type="molecule type" value="Genomic_DNA"/>
</dbReference>
<dbReference type="PANTHER" id="PTHR35089">
    <property type="entry name" value="CHAPERONE PROTEIN SKP"/>
    <property type="match status" value="1"/>
</dbReference>
<accession>A0AAW7JR91</accession>
<evidence type="ECO:0000256" key="2">
    <source>
        <dbReference type="ARBA" id="ARBA00022729"/>
    </source>
</evidence>
<protein>
    <submittedName>
        <fullName evidence="6">OmpH family outer membrane protein</fullName>
    </submittedName>
</protein>
<keyword evidence="7" id="KW-1185">Reference proteome</keyword>
<dbReference type="SMART" id="SM00935">
    <property type="entry name" value="OmpH"/>
    <property type="match status" value="1"/>
</dbReference>
<feature type="coiled-coil region" evidence="3">
    <location>
        <begin position="39"/>
        <end position="110"/>
    </location>
</feature>
<dbReference type="PANTHER" id="PTHR35089:SF1">
    <property type="entry name" value="CHAPERONE PROTEIN SKP"/>
    <property type="match status" value="1"/>
</dbReference>
<gene>
    <name evidence="5" type="ORF">QVN81_02395</name>
    <name evidence="6" type="ORF">QVN84_02390</name>
</gene>
<dbReference type="Proteomes" id="UP001167831">
    <property type="component" value="Unassembled WGS sequence"/>
</dbReference>
<feature type="signal peptide" evidence="4">
    <location>
        <begin position="1"/>
        <end position="19"/>
    </location>
</feature>
<sequence>MKKLFFLLMFSVMVCTSRAQSLRYGYFSLDSVFTAMPEYAVAQKNLADLRAKYDEEMKRAEDEFNAKYEELLETQRDLIPSILSKRQTELQEIMEKNVAFKKEAVRLLDEARKDAYAPLRERIFEAVRRIGRERGYAFVLNTDGDACPYLDATCGENIAPLLRTALNIH</sequence>
<evidence type="ECO:0000313" key="7">
    <source>
        <dbReference type="Proteomes" id="UP001167831"/>
    </source>
</evidence>
<comment type="similarity">
    <text evidence="1">Belongs to the Skp family.</text>
</comment>
<feature type="chain" id="PRO_5043611230" evidence="4">
    <location>
        <begin position="20"/>
        <end position="169"/>
    </location>
</feature>
<dbReference type="InterPro" id="IPR024930">
    <property type="entry name" value="Skp_dom_sf"/>
</dbReference>
<comment type="caution">
    <text evidence="6">The sequence shown here is derived from an EMBL/GenBank/DDBJ whole genome shotgun (WGS) entry which is preliminary data.</text>
</comment>
<dbReference type="Proteomes" id="UP001168478">
    <property type="component" value="Unassembled WGS sequence"/>
</dbReference>
<reference evidence="6" key="2">
    <citation type="submission" date="2023-08" db="EMBL/GenBank/DDBJ databases">
        <title>Identification and characterization of horizontal gene transfer across gut microbiota members of farm animals based on homology search.</title>
        <authorList>
            <person name="Schwarzerova J."/>
            <person name="Nykrynova M."/>
            <person name="Jureckova K."/>
            <person name="Cejkova D."/>
            <person name="Rychlik I."/>
        </authorList>
    </citation>
    <scope>NUCLEOTIDE SEQUENCE</scope>
    <source>
        <strain evidence="6">ET15</strain>
        <strain evidence="5">ET37</strain>
    </source>
</reference>
<evidence type="ECO:0000256" key="1">
    <source>
        <dbReference type="ARBA" id="ARBA00009091"/>
    </source>
</evidence>
<dbReference type="SUPFAM" id="SSF111384">
    <property type="entry name" value="OmpH-like"/>
    <property type="match status" value="1"/>
</dbReference>
<dbReference type="InterPro" id="IPR005632">
    <property type="entry name" value="Chaperone_Skp"/>
</dbReference>